<keyword evidence="2" id="KW-0813">Transport</keyword>
<dbReference type="Pfam" id="PF02508">
    <property type="entry name" value="Rnf-Nqr"/>
    <property type="match status" value="1"/>
</dbReference>
<keyword evidence="6 7" id="KW-0472">Membrane</keyword>
<comment type="subcellular location">
    <subcellularLocation>
        <location evidence="1">Endomembrane system</location>
        <topology evidence="1">Multi-pass membrane protein</topology>
    </subcellularLocation>
</comment>
<evidence type="ECO:0000256" key="3">
    <source>
        <dbReference type="ARBA" id="ARBA00022692"/>
    </source>
</evidence>
<dbReference type="GO" id="GO:0016491">
    <property type="term" value="F:oxidoreductase activity"/>
    <property type="evidence" value="ECO:0007669"/>
    <property type="project" value="UniProtKB-KW"/>
</dbReference>
<feature type="transmembrane region" description="Helical" evidence="7">
    <location>
        <begin position="46"/>
        <end position="66"/>
    </location>
</feature>
<evidence type="ECO:0000256" key="1">
    <source>
        <dbReference type="ARBA" id="ARBA00004127"/>
    </source>
</evidence>
<evidence type="ECO:0000256" key="6">
    <source>
        <dbReference type="ARBA" id="ARBA00023136"/>
    </source>
</evidence>
<feature type="transmembrane region" description="Helical" evidence="7">
    <location>
        <begin position="134"/>
        <end position="155"/>
    </location>
</feature>
<keyword evidence="4" id="KW-1278">Translocase</keyword>
<evidence type="ECO:0000313" key="8">
    <source>
        <dbReference type="EMBL" id="VYS72502.1"/>
    </source>
</evidence>
<feature type="transmembrane region" description="Helical" evidence="7">
    <location>
        <begin position="175"/>
        <end position="195"/>
    </location>
</feature>
<feature type="transmembrane region" description="Helical" evidence="7">
    <location>
        <begin position="78"/>
        <end position="98"/>
    </location>
</feature>
<feature type="transmembrane region" description="Helical" evidence="7">
    <location>
        <begin position="20"/>
        <end position="40"/>
    </location>
</feature>
<name>A0A6N2QVC6_9FIRM</name>
<keyword evidence="3 7" id="KW-0812">Transmembrane</keyword>
<dbReference type="PANTHER" id="PTHR30586">
    <property type="entry name" value="ELECTRON TRANSPORT COMPLEX PROTEIN RNFE"/>
    <property type="match status" value="1"/>
</dbReference>
<evidence type="ECO:0000256" key="5">
    <source>
        <dbReference type="ARBA" id="ARBA00022989"/>
    </source>
</evidence>
<dbReference type="AlphaFoldDB" id="A0A6N2QVC6"/>
<dbReference type="GO" id="GO:0005886">
    <property type="term" value="C:plasma membrane"/>
    <property type="evidence" value="ECO:0007669"/>
    <property type="project" value="TreeGrafter"/>
</dbReference>
<dbReference type="InterPro" id="IPR003667">
    <property type="entry name" value="NqrDE/RnfAE"/>
</dbReference>
<dbReference type="PANTHER" id="PTHR30586:SF0">
    <property type="entry name" value="ION-TRANSLOCATING OXIDOREDUCTASE COMPLEX SUBUNIT E"/>
    <property type="match status" value="1"/>
</dbReference>
<accession>A0A6N2QVC6</accession>
<dbReference type="GO" id="GO:0012505">
    <property type="term" value="C:endomembrane system"/>
    <property type="evidence" value="ECO:0007669"/>
    <property type="project" value="UniProtKB-SubCell"/>
</dbReference>
<evidence type="ECO:0000256" key="2">
    <source>
        <dbReference type="ARBA" id="ARBA00022448"/>
    </source>
</evidence>
<proteinExistence type="predicted"/>
<gene>
    <name evidence="8" type="primary">nqrD</name>
    <name evidence="8" type="ORF">AULFYP135_00036</name>
</gene>
<sequence length="230" mass="25146">MKLTNLRRHRDAMALTRGVLSENPVLLCGLALPIAIMGTTSLRSGVALSLAMFCSMVPAMWVACVFSPQIPKMARMPACVVTAMAALQVAALFIRYISPSIFDSMGIYFPLLAVNSLMITRAMQYAPQVKPQYALLDGAMQSLGFAVVAVPLSAFRELFGSGTLWGKAVPVPFTSGGLLLPFFGFLVVGFLSAFFRWADRLIKQFYIVRENREAAPPPKRRRPRPAAKEG</sequence>
<dbReference type="PIRSF" id="PIRSF006102">
    <property type="entry name" value="NQR_DE"/>
    <property type="match status" value="1"/>
</dbReference>
<protein>
    <submittedName>
        <fullName evidence="8">Na(+)-translocating NADH-quinone reductase subunit D</fullName>
        <ecNumber evidence="8">1.6.5.-</ecNumber>
    </submittedName>
</protein>
<dbReference type="EC" id="1.6.5.-" evidence="8"/>
<keyword evidence="5 7" id="KW-1133">Transmembrane helix</keyword>
<evidence type="ECO:0000256" key="7">
    <source>
        <dbReference type="SAM" id="Phobius"/>
    </source>
</evidence>
<feature type="transmembrane region" description="Helical" evidence="7">
    <location>
        <begin position="104"/>
        <end position="122"/>
    </location>
</feature>
<reference evidence="8" key="1">
    <citation type="submission" date="2019-11" db="EMBL/GenBank/DDBJ databases">
        <authorList>
            <person name="Feng L."/>
        </authorList>
    </citation>
    <scope>NUCLEOTIDE SEQUENCE</scope>
    <source>
        <strain evidence="8">AundefinedLFYP135</strain>
    </source>
</reference>
<evidence type="ECO:0000256" key="4">
    <source>
        <dbReference type="ARBA" id="ARBA00022967"/>
    </source>
</evidence>
<organism evidence="8">
    <name type="scientific">uncultured Anaerotruncus sp</name>
    <dbReference type="NCBI Taxonomy" id="905011"/>
    <lineage>
        <taxon>Bacteria</taxon>
        <taxon>Bacillati</taxon>
        <taxon>Bacillota</taxon>
        <taxon>Clostridia</taxon>
        <taxon>Eubacteriales</taxon>
        <taxon>Oscillospiraceae</taxon>
        <taxon>Anaerotruncus</taxon>
        <taxon>environmental samples</taxon>
    </lineage>
</organism>
<keyword evidence="8" id="KW-0560">Oxidoreductase</keyword>
<dbReference type="EMBL" id="CACRSL010000003">
    <property type="protein sequence ID" value="VYS72502.1"/>
    <property type="molecule type" value="Genomic_DNA"/>
</dbReference>